<dbReference type="KEGG" id="hpel:HZS54_11130"/>
<dbReference type="GeneID" id="56083149"/>
<accession>A0A7D5P8T7</accession>
<protein>
    <submittedName>
        <fullName evidence="2">Uncharacterized protein</fullName>
    </submittedName>
</protein>
<gene>
    <name evidence="2" type="ORF">HZS54_11130</name>
</gene>
<dbReference type="EMBL" id="CP058909">
    <property type="protein sequence ID" value="QLH82121.1"/>
    <property type="molecule type" value="Genomic_DNA"/>
</dbReference>
<dbReference type="Proteomes" id="UP000509346">
    <property type="component" value="Chromosome"/>
</dbReference>
<dbReference type="RefSeq" id="WP_179922589.1">
    <property type="nucleotide sequence ID" value="NZ_CP058909.1"/>
</dbReference>
<proteinExistence type="predicted"/>
<keyword evidence="3" id="KW-1185">Reference proteome</keyword>
<evidence type="ECO:0000313" key="3">
    <source>
        <dbReference type="Proteomes" id="UP000509346"/>
    </source>
</evidence>
<dbReference type="OrthoDB" id="386609at2157"/>
<reference evidence="2 3" key="1">
    <citation type="submission" date="2020-07" db="EMBL/GenBank/DDBJ databases">
        <title>Halosimplex litoreum sp. nov. and Halosimplex rubrum sp. nov., isolated from different salt environments.</title>
        <authorList>
            <person name="Cui H."/>
        </authorList>
    </citation>
    <scope>NUCLEOTIDE SEQUENCE [LARGE SCALE GENOMIC DNA]</scope>
    <source>
        <strain evidence="2 3">R2</strain>
    </source>
</reference>
<sequence>MSQPESEQTDDDIPLDETGVTDASDINGMIVDSAEAATEPGRNVDHITAVLEKVQHGDRVKIVFGTSSLKTSISGKVVGIKGPKSSRPPDAGWTKTIEVLGPEGDDTKGRLYRMGAGGTKADPWLIYSYQYYPELDMLEMEDAAWHGWIIDVQRVPEEWG</sequence>
<evidence type="ECO:0000313" key="2">
    <source>
        <dbReference type="EMBL" id="QLH82121.1"/>
    </source>
</evidence>
<feature type="region of interest" description="Disordered" evidence="1">
    <location>
        <begin position="1"/>
        <end position="26"/>
    </location>
</feature>
<organism evidence="2 3">
    <name type="scientific">Halosimplex pelagicum</name>
    <dbReference type="NCBI Taxonomy" id="869886"/>
    <lineage>
        <taxon>Archaea</taxon>
        <taxon>Methanobacteriati</taxon>
        <taxon>Methanobacteriota</taxon>
        <taxon>Stenosarchaea group</taxon>
        <taxon>Halobacteria</taxon>
        <taxon>Halobacteriales</taxon>
        <taxon>Haloarculaceae</taxon>
        <taxon>Halosimplex</taxon>
    </lineage>
</organism>
<dbReference type="AlphaFoldDB" id="A0A7D5P8T7"/>
<feature type="region of interest" description="Disordered" evidence="1">
    <location>
        <begin position="79"/>
        <end position="101"/>
    </location>
</feature>
<evidence type="ECO:0000256" key="1">
    <source>
        <dbReference type="SAM" id="MobiDB-lite"/>
    </source>
</evidence>
<name>A0A7D5P8T7_9EURY</name>